<evidence type="ECO:0000313" key="3">
    <source>
        <dbReference type="Proteomes" id="UP000217257"/>
    </source>
</evidence>
<feature type="compositionally biased region" description="Low complexity" evidence="1">
    <location>
        <begin position="270"/>
        <end position="281"/>
    </location>
</feature>
<sequence length="628" mass="69083">MKTRVVVGLLAVVLLVGVGYVVHRVMSGAEGTPPRESPRTPPQAAPSSPRTLYVSTPWARLHDEPRPDAHSWDLSPLGARIDVDAASVRDGFVFVRNFMSEGEGRGLDGYLRESDLRDQPFTFDEAWNEASKALSALKIESASRYLRLASRLDPSRREPLEMQLALADERHLADSEAAAMLAKLGPGPGPEDAEKLAVGDIRYATPMNFSEGLEGLRDAPDATTPVRRQVEKDEPLRVLEIQDEWVRVARVDDRTLRELGAAAAQEQPDDAGIAGGAPDDSGTPDAEQDGGEVPLSTGGPPPPAEPPLFTGFLRSPALNPWPEDRERLERHLKLHSQAGDSRQEVRLLVGRAMSAPGASSERARAEQVLLTLALKARQYAIAARAAVRLRKLDDTTAELTYVFGCRGDRRRAGLLKASEIDLAQPGQGLKDACLLHDRDPESCVFCSSDEDLEGAPSNSSANRAREEKRRNGEQQLQERLRKAFPDGPWLRVRYEETPASARNGLPLYVLSESYEMSWSCRSGAYFAHPDKGKVKREAVQVEWPRSGEALLWLTPAYQGNASMTVRFLEDPERDELRPVVSVPASGIRTPRELYEGKHLRISHLFQTSDELLPYAFAPQLDGCPGAPD</sequence>
<feature type="region of interest" description="Disordered" evidence="1">
    <location>
        <begin position="449"/>
        <end position="476"/>
    </location>
</feature>
<dbReference type="Proteomes" id="UP000217257">
    <property type="component" value="Chromosome"/>
</dbReference>
<gene>
    <name evidence="2" type="ORF">CYFUS_002624</name>
</gene>
<feature type="compositionally biased region" description="Basic and acidic residues" evidence="1">
    <location>
        <begin position="463"/>
        <end position="476"/>
    </location>
</feature>
<dbReference type="KEGG" id="cfus:CYFUS_002624"/>
<accession>A0A250J0Y5</accession>
<organism evidence="2 3">
    <name type="scientific">Cystobacter fuscus</name>
    <dbReference type="NCBI Taxonomy" id="43"/>
    <lineage>
        <taxon>Bacteria</taxon>
        <taxon>Pseudomonadati</taxon>
        <taxon>Myxococcota</taxon>
        <taxon>Myxococcia</taxon>
        <taxon>Myxococcales</taxon>
        <taxon>Cystobacterineae</taxon>
        <taxon>Archangiaceae</taxon>
        <taxon>Cystobacter</taxon>
    </lineage>
</organism>
<dbReference type="EMBL" id="CP022098">
    <property type="protein sequence ID" value="ATB37203.1"/>
    <property type="molecule type" value="Genomic_DNA"/>
</dbReference>
<dbReference type="AlphaFoldDB" id="A0A250J0Y5"/>
<evidence type="ECO:0000313" key="2">
    <source>
        <dbReference type="EMBL" id="ATB37203.1"/>
    </source>
</evidence>
<proteinExistence type="predicted"/>
<name>A0A250J0Y5_9BACT</name>
<protein>
    <submittedName>
        <fullName evidence="2">Uncharacterized protein</fullName>
    </submittedName>
</protein>
<dbReference type="RefSeq" id="WP_157758420.1">
    <property type="nucleotide sequence ID" value="NZ_CP022098.1"/>
</dbReference>
<evidence type="ECO:0000256" key="1">
    <source>
        <dbReference type="SAM" id="MobiDB-lite"/>
    </source>
</evidence>
<feature type="region of interest" description="Disordered" evidence="1">
    <location>
        <begin position="29"/>
        <end position="50"/>
    </location>
</feature>
<feature type="region of interest" description="Disordered" evidence="1">
    <location>
        <begin position="262"/>
        <end position="316"/>
    </location>
</feature>
<reference evidence="2 3" key="1">
    <citation type="submission" date="2017-06" db="EMBL/GenBank/DDBJ databases">
        <title>Sequencing and comparative analysis of myxobacterial genomes.</title>
        <authorList>
            <person name="Rupp O."/>
            <person name="Goesmann A."/>
            <person name="Sogaard-Andersen L."/>
        </authorList>
    </citation>
    <scope>NUCLEOTIDE SEQUENCE [LARGE SCALE GENOMIC DNA]</scope>
    <source>
        <strain evidence="2 3">DSM 52655</strain>
    </source>
</reference>